<dbReference type="AlphaFoldDB" id="A0AA40FB63"/>
<dbReference type="Proteomes" id="UP001172155">
    <property type="component" value="Unassembled WGS sequence"/>
</dbReference>
<feature type="compositionally biased region" description="Pro residues" evidence="1">
    <location>
        <begin position="19"/>
        <end position="29"/>
    </location>
</feature>
<feature type="region of interest" description="Disordered" evidence="1">
    <location>
        <begin position="1"/>
        <end position="36"/>
    </location>
</feature>
<evidence type="ECO:0000256" key="1">
    <source>
        <dbReference type="SAM" id="MobiDB-lite"/>
    </source>
</evidence>
<dbReference type="EMBL" id="JAUKUD010000001">
    <property type="protein sequence ID" value="KAK0754554.1"/>
    <property type="molecule type" value="Genomic_DNA"/>
</dbReference>
<sequence>MDRHAISPFPAPHLLVVPPTHPAFPPPPPRDPRQGAVSGILQQTTLPLSHWTLALLPVVGTRGLVLPLACGNTADTLPRAPRGGLGPSRWPEAPGAGLDQVTAAECADPASGKEQYRRLPDHRNQPRRLMIVEGMRGRVGWACSDHRRSQRSIWSSAGVDNLTRWASFVVFSDQCRGVQPVQCEA</sequence>
<comment type="caution">
    <text evidence="2">The sequence shown here is derived from an EMBL/GenBank/DDBJ whole genome shotgun (WGS) entry which is preliminary data.</text>
</comment>
<gene>
    <name evidence="2" type="ORF">B0T18DRAFT_39071</name>
</gene>
<protein>
    <submittedName>
        <fullName evidence="2">Uncharacterized protein</fullName>
    </submittedName>
</protein>
<proteinExistence type="predicted"/>
<evidence type="ECO:0000313" key="3">
    <source>
        <dbReference type="Proteomes" id="UP001172155"/>
    </source>
</evidence>
<accession>A0AA40FB63</accession>
<organism evidence="2 3">
    <name type="scientific">Schizothecium vesticola</name>
    <dbReference type="NCBI Taxonomy" id="314040"/>
    <lineage>
        <taxon>Eukaryota</taxon>
        <taxon>Fungi</taxon>
        <taxon>Dikarya</taxon>
        <taxon>Ascomycota</taxon>
        <taxon>Pezizomycotina</taxon>
        <taxon>Sordariomycetes</taxon>
        <taxon>Sordariomycetidae</taxon>
        <taxon>Sordariales</taxon>
        <taxon>Schizotheciaceae</taxon>
        <taxon>Schizothecium</taxon>
    </lineage>
</organism>
<name>A0AA40FB63_9PEZI</name>
<evidence type="ECO:0000313" key="2">
    <source>
        <dbReference type="EMBL" id="KAK0754554.1"/>
    </source>
</evidence>
<keyword evidence="3" id="KW-1185">Reference proteome</keyword>
<reference evidence="2" key="1">
    <citation type="submission" date="2023-06" db="EMBL/GenBank/DDBJ databases">
        <title>Genome-scale phylogeny and comparative genomics of the fungal order Sordariales.</title>
        <authorList>
            <consortium name="Lawrence Berkeley National Laboratory"/>
            <person name="Hensen N."/>
            <person name="Bonometti L."/>
            <person name="Westerberg I."/>
            <person name="Brannstrom I.O."/>
            <person name="Guillou S."/>
            <person name="Cros-Aarteil S."/>
            <person name="Calhoun S."/>
            <person name="Haridas S."/>
            <person name="Kuo A."/>
            <person name="Mondo S."/>
            <person name="Pangilinan J."/>
            <person name="Riley R."/>
            <person name="LaButti K."/>
            <person name="Andreopoulos B."/>
            <person name="Lipzen A."/>
            <person name="Chen C."/>
            <person name="Yanf M."/>
            <person name="Daum C."/>
            <person name="Ng V."/>
            <person name="Clum A."/>
            <person name="Steindorff A."/>
            <person name="Ohm R."/>
            <person name="Martin F."/>
            <person name="Silar P."/>
            <person name="Natvig D."/>
            <person name="Lalanne C."/>
            <person name="Gautier V."/>
            <person name="Ament-velasquez S.L."/>
            <person name="Kruys A."/>
            <person name="Hutchinson M.I."/>
            <person name="Powell A.J."/>
            <person name="Barry K."/>
            <person name="Miller A.N."/>
            <person name="Grigoriev I.V."/>
            <person name="Debuchy R."/>
            <person name="Gladieux P."/>
            <person name="Thoren M.H."/>
            <person name="Johannesson H."/>
        </authorList>
    </citation>
    <scope>NUCLEOTIDE SEQUENCE</scope>
    <source>
        <strain evidence="2">SMH3187-1</strain>
    </source>
</reference>